<dbReference type="AlphaFoldDB" id="A0A423XN15"/>
<evidence type="ECO:0000313" key="1">
    <source>
        <dbReference type="EMBL" id="ROW18012.1"/>
    </source>
</evidence>
<accession>A0A423XN15</accession>
<comment type="caution">
    <text evidence="1">The sequence shown here is derived from an EMBL/GenBank/DDBJ whole genome shotgun (WGS) entry which is preliminary data.</text>
</comment>
<protein>
    <submittedName>
        <fullName evidence="1">Uncharacterized protein</fullName>
    </submittedName>
</protein>
<name>A0A423XN15_9PEZI</name>
<reference evidence="1 2" key="1">
    <citation type="submission" date="2015-09" db="EMBL/GenBank/DDBJ databases">
        <title>Host preference determinants of Valsa canker pathogens revealed by comparative genomics.</title>
        <authorList>
            <person name="Yin Z."/>
            <person name="Huang L."/>
        </authorList>
    </citation>
    <scope>NUCLEOTIDE SEQUENCE [LARGE SCALE GENOMIC DNA]</scope>
    <source>
        <strain evidence="1 2">SXYLt</strain>
    </source>
</reference>
<keyword evidence="2" id="KW-1185">Reference proteome</keyword>
<dbReference type="EMBL" id="LKEB01000001">
    <property type="protein sequence ID" value="ROW18012.1"/>
    <property type="molecule type" value="Genomic_DNA"/>
</dbReference>
<dbReference type="InParanoid" id="A0A423XN15"/>
<evidence type="ECO:0000313" key="2">
    <source>
        <dbReference type="Proteomes" id="UP000285146"/>
    </source>
</evidence>
<sequence>MSIGRDSRHAALFDYAVLDERSASSYFLRHTGQYKRAEGIAKEGIQQWNFVELALQHKYCESQYAD</sequence>
<proteinExistence type="predicted"/>
<gene>
    <name evidence="1" type="ORF">VPNG_00370</name>
</gene>
<dbReference type="Proteomes" id="UP000285146">
    <property type="component" value="Unassembled WGS sequence"/>
</dbReference>
<organism evidence="1 2">
    <name type="scientific">Cytospora leucostoma</name>
    <dbReference type="NCBI Taxonomy" id="1230097"/>
    <lineage>
        <taxon>Eukaryota</taxon>
        <taxon>Fungi</taxon>
        <taxon>Dikarya</taxon>
        <taxon>Ascomycota</taxon>
        <taxon>Pezizomycotina</taxon>
        <taxon>Sordariomycetes</taxon>
        <taxon>Sordariomycetidae</taxon>
        <taxon>Diaporthales</taxon>
        <taxon>Cytosporaceae</taxon>
        <taxon>Cytospora</taxon>
    </lineage>
</organism>